<accession>A0A0B2PEM3</accession>
<dbReference type="Proteomes" id="UP000289340">
    <property type="component" value="Chromosome 20"/>
</dbReference>
<dbReference type="EMBL" id="QZWG01000020">
    <property type="protein sequence ID" value="RZB42264.1"/>
    <property type="molecule type" value="Genomic_DNA"/>
</dbReference>
<dbReference type="EMBL" id="QZWG01000020">
    <property type="protein sequence ID" value="RZB42262.1"/>
    <property type="molecule type" value="Genomic_DNA"/>
</dbReference>
<dbReference type="EMBL" id="QZWG01000020">
    <property type="protein sequence ID" value="RZB42263.1"/>
    <property type="molecule type" value="Genomic_DNA"/>
</dbReference>
<dbReference type="PANTHER" id="PTHR46741">
    <property type="entry name" value="OS09G0413600 PROTEIN"/>
    <property type="match status" value="1"/>
</dbReference>
<dbReference type="AlphaFoldDB" id="A0A0B2PEM3"/>
<sequence>MGSRNLVMLKTHIGSINLSFANGFVYENVLWALASLWVFFCNYVMYYLGLILRYIFRFHVEDRKSEHFVPHDLLDQTKRNQTEDPKVDGVAQELANLLFPIFENFHVAIDEREGETECPVLLEVDSDIKIHQDASKLEGETDCSVLMEIDSDVNEDAKKLVGETECSVLKENDSDMHEDGRKREGETDESVFLKSVAYVHEDVKKIGENETESSVFLEGDSNFSQDNREKVEEEETEESIFIDTDFVEASSLVEEPRILTFTFQQNYIAANASYNAFSSTQNIAKMEFHEKNLEKTLVAQEEENEHCVLEQRNITSNSTSGQIFQINAVGRSDSSDDDHVRHDGDAFQSDFRSESCSGSIDDSLKHRIPSSNHSCEGFDFVSHKDERVEDIEETQYSCESEVSNSQKTKETMWEDNLDESDFDEAEDEDEDDFEWEHDEVVEQLRMELKNARQGGLATILEEEEEEETESPKNVEDLKPLKIEEKIEFKDHIIEIQKVYRCYAEKIRKLDVLNYQTMHAIGLLELKDPLKLMSIPKSTVQSAKPLSQNLWPRKAQKQISDPILKFVQELHGDLELVYVGQVCLSWEILCWQHKKVQELKQYDSQWPRSYNLVAGDFQLFQVLMQRFLEDEPFQGPRIQNYVKNRCVIRNLLQVPVIKDDNTKDKKIIKLGEEHAIDSERLAQIIKESMRVFWEFVRADKDYGNVIKISHQIGVDVKDPAISDLLGNVRTQLQKKERKLKDIVRSGNCIVRKFQKHHEEQIQLDEEQLLAQVGLRLVSRVMHMKKLRKDQLMWCNEKLNRIKFDGRKVQVEPSFLFFPC</sequence>
<keyword evidence="5" id="KW-1185">Reference proteome</keyword>
<evidence type="ECO:0000256" key="1">
    <source>
        <dbReference type="SAM" id="MobiDB-lite"/>
    </source>
</evidence>
<dbReference type="EMBL" id="QZWG01000020">
    <property type="protein sequence ID" value="RZB42265.1"/>
    <property type="molecule type" value="Genomic_DNA"/>
</dbReference>
<keyword evidence="2" id="KW-0472">Membrane</keyword>
<dbReference type="Pfam" id="PF07891">
    <property type="entry name" value="DUF1666"/>
    <property type="match status" value="1"/>
</dbReference>
<feature type="compositionally biased region" description="Polar residues" evidence="1">
    <location>
        <begin position="394"/>
        <end position="406"/>
    </location>
</feature>
<keyword evidence="2" id="KW-1133">Transmembrane helix</keyword>
<dbReference type="Proteomes" id="UP000053555">
    <property type="component" value="Unassembled WGS sequence"/>
</dbReference>
<evidence type="ECO:0000313" key="3">
    <source>
        <dbReference type="EMBL" id="KHN07846.1"/>
    </source>
</evidence>
<protein>
    <recommendedName>
        <fullName evidence="6">Ribosomal protein L34Ae</fullName>
    </recommendedName>
</protein>
<dbReference type="EMBL" id="KN666593">
    <property type="protein sequence ID" value="KHN07846.1"/>
    <property type="molecule type" value="Genomic_DNA"/>
</dbReference>
<name>A0A0B2PEM3_GLYSO</name>
<evidence type="ECO:0008006" key="6">
    <source>
        <dbReference type="Google" id="ProtNLM"/>
    </source>
</evidence>
<evidence type="ECO:0000313" key="4">
    <source>
        <dbReference type="EMBL" id="RZB42262.1"/>
    </source>
</evidence>
<gene>
    <name evidence="4" type="ORF">D0Y65_053017</name>
    <name evidence="3" type="ORF">glysoja_042628</name>
</gene>
<evidence type="ECO:0000256" key="2">
    <source>
        <dbReference type="SAM" id="Phobius"/>
    </source>
</evidence>
<proteinExistence type="predicted"/>
<feature type="region of interest" description="Disordered" evidence="1">
    <location>
        <begin position="391"/>
        <end position="424"/>
    </location>
</feature>
<feature type="region of interest" description="Disordered" evidence="1">
    <location>
        <begin position="331"/>
        <end position="354"/>
    </location>
</feature>
<reference evidence="4 5" key="2">
    <citation type="submission" date="2018-09" db="EMBL/GenBank/DDBJ databases">
        <title>A high-quality reference genome of wild soybean provides a powerful tool to mine soybean genomes.</title>
        <authorList>
            <person name="Xie M."/>
            <person name="Chung C.Y.L."/>
            <person name="Li M.-W."/>
            <person name="Wong F.-L."/>
            <person name="Chan T.-F."/>
            <person name="Lam H.-M."/>
        </authorList>
    </citation>
    <scope>NUCLEOTIDE SEQUENCE [LARGE SCALE GENOMIC DNA]</scope>
    <source>
        <strain evidence="5">cv. W05</strain>
        <tissue evidence="4">Hypocotyl of etiolated seedlings</tissue>
    </source>
</reference>
<feature type="compositionally biased region" description="Acidic residues" evidence="1">
    <location>
        <begin position="413"/>
        <end position="424"/>
    </location>
</feature>
<dbReference type="Gramene" id="XM_028363708.1">
    <property type="protein sequence ID" value="XP_028219509.1"/>
    <property type="gene ID" value="LOC114401243"/>
</dbReference>
<reference evidence="3" key="1">
    <citation type="submission" date="2014-07" db="EMBL/GenBank/DDBJ databases">
        <title>Identification of a novel salt tolerance gene in wild soybean by whole-genome sequencing.</title>
        <authorList>
            <person name="Lam H.-M."/>
            <person name="Qi X."/>
            <person name="Li M.-W."/>
            <person name="Liu X."/>
            <person name="Xie M."/>
            <person name="Ni M."/>
            <person name="Xu X."/>
        </authorList>
    </citation>
    <scope>NUCLEOTIDE SEQUENCE [LARGE SCALE GENOMIC DNA]</scope>
    <source>
        <tissue evidence="3">Root</tissue>
    </source>
</reference>
<feature type="transmembrane region" description="Helical" evidence="2">
    <location>
        <begin position="29"/>
        <end position="56"/>
    </location>
</feature>
<dbReference type="InterPro" id="IPR012870">
    <property type="entry name" value="DUF1666"/>
</dbReference>
<dbReference type="Gramene" id="XM_028363707.1">
    <property type="protein sequence ID" value="XP_028219508.1"/>
    <property type="gene ID" value="LOC114401243"/>
</dbReference>
<keyword evidence="2" id="KW-0812">Transmembrane</keyword>
<organism evidence="3">
    <name type="scientific">Glycine soja</name>
    <name type="common">Wild soybean</name>
    <dbReference type="NCBI Taxonomy" id="3848"/>
    <lineage>
        <taxon>Eukaryota</taxon>
        <taxon>Viridiplantae</taxon>
        <taxon>Streptophyta</taxon>
        <taxon>Embryophyta</taxon>
        <taxon>Tracheophyta</taxon>
        <taxon>Spermatophyta</taxon>
        <taxon>Magnoliopsida</taxon>
        <taxon>eudicotyledons</taxon>
        <taxon>Gunneridae</taxon>
        <taxon>Pentapetalae</taxon>
        <taxon>rosids</taxon>
        <taxon>fabids</taxon>
        <taxon>Fabales</taxon>
        <taxon>Fabaceae</taxon>
        <taxon>Papilionoideae</taxon>
        <taxon>50 kb inversion clade</taxon>
        <taxon>NPAAA clade</taxon>
        <taxon>indigoferoid/millettioid clade</taxon>
        <taxon>Phaseoleae</taxon>
        <taxon>Glycine</taxon>
        <taxon>Glycine subgen. Soja</taxon>
    </lineage>
</organism>
<evidence type="ECO:0000313" key="5">
    <source>
        <dbReference type="Proteomes" id="UP000289340"/>
    </source>
</evidence>
<dbReference type="PANTHER" id="PTHR46741:SF1">
    <property type="entry name" value="DUF1666 FAMILY PROTEIN"/>
    <property type="match status" value="1"/>
</dbReference>
<feature type="compositionally biased region" description="Basic and acidic residues" evidence="1">
    <location>
        <begin position="333"/>
        <end position="345"/>
    </location>
</feature>